<evidence type="ECO:0000313" key="1">
    <source>
        <dbReference type="EMBL" id="KRX37063.1"/>
    </source>
</evidence>
<organism evidence="1 2">
    <name type="scientific">Trichinella murrelli</name>
    <dbReference type="NCBI Taxonomy" id="144512"/>
    <lineage>
        <taxon>Eukaryota</taxon>
        <taxon>Metazoa</taxon>
        <taxon>Ecdysozoa</taxon>
        <taxon>Nematoda</taxon>
        <taxon>Enoplea</taxon>
        <taxon>Dorylaimia</taxon>
        <taxon>Trichinellida</taxon>
        <taxon>Trichinellidae</taxon>
        <taxon>Trichinella</taxon>
    </lineage>
</organism>
<accession>A0A0V0TEQ1</accession>
<reference evidence="1 2" key="1">
    <citation type="submission" date="2015-01" db="EMBL/GenBank/DDBJ databases">
        <title>Evolution of Trichinella species and genotypes.</title>
        <authorList>
            <person name="Korhonen P.K."/>
            <person name="Edoardo P."/>
            <person name="Giuseppe L.R."/>
            <person name="Gasser R.B."/>
        </authorList>
    </citation>
    <scope>NUCLEOTIDE SEQUENCE [LARGE SCALE GENOMIC DNA]</scope>
    <source>
        <strain evidence="1">ISS417</strain>
    </source>
</reference>
<gene>
    <name evidence="1" type="ORF">T05_1509</name>
</gene>
<dbReference type="Proteomes" id="UP000055048">
    <property type="component" value="Unassembled WGS sequence"/>
</dbReference>
<dbReference type="OrthoDB" id="10520594at2759"/>
<name>A0A0V0TEQ1_9BILA</name>
<evidence type="ECO:0000313" key="2">
    <source>
        <dbReference type="Proteomes" id="UP000055048"/>
    </source>
</evidence>
<proteinExistence type="predicted"/>
<dbReference type="AlphaFoldDB" id="A0A0V0TEQ1"/>
<comment type="caution">
    <text evidence="1">The sequence shown here is derived from an EMBL/GenBank/DDBJ whole genome shotgun (WGS) entry which is preliminary data.</text>
</comment>
<protein>
    <submittedName>
        <fullName evidence="1">Uncharacterized protein</fullName>
    </submittedName>
</protein>
<keyword evidence="2" id="KW-1185">Reference proteome</keyword>
<sequence>MRCPLHSEFEAALTNFPLNAVHRFFSASKVLYIYPPVFINTVQKKFVGISSNGCKTLCSGPAPTLENTRPFLGWWRHCLPAPIPSSDPLQPASSIHLAAADGRMHGHLLGSPLHAHRFVLLGWHPD</sequence>
<dbReference type="EMBL" id="JYDJ01000328">
    <property type="protein sequence ID" value="KRX37063.1"/>
    <property type="molecule type" value="Genomic_DNA"/>
</dbReference>